<evidence type="ECO:0000259" key="1">
    <source>
        <dbReference type="Pfam" id="PF03168"/>
    </source>
</evidence>
<dbReference type="InterPro" id="IPR055301">
    <property type="entry name" value="Lea14-like_2"/>
</dbReference>
<reference evidence="2 3" key="1">
    <citation type="journal article" date="2018" name="Sci. Data">
        <title>The draft genome sequence of cork oak.</title>
        <authorList>
            <person name="Ramos A.M."/>
            <person name="Usie A."/>
            <person name="Barbosa P."/>
            <person name="Barros P.M."/>
            <person name="Capote T."/>
            <person name="Chaves I."/>
            <person name="Simoes F."/>
            <person name="Abreu I."/>
            <person name="Carrasquinho I."/>
            <person name="Faro C."/>
            <person name="Guimaraes J.B."/>
            <person name="Mendonca D."/>
            <person name="Nobrega F."/>
            <person name="Rodrigues L."/>
            <person name="Saibo N.J.M."/>
            <person name="Varela M.C."/>
            <person name="Egas C."/>
            <person name="Matos J."/>
            <person name="Miguel C.M."/>
            <person name="Oliveira M.M."/>
            <person name="Ricardo C.P."/>
            <person name="Goncalves S."/>
        </authorList>
    </citation>
    <scope>NUCLEOTIDE SEQUENCE [LARGE SCALE GENOMIC DNA]</scope>
    <source>
        <strain evidence="3">cv. HL8</strain>
    </source>
</reference>
<evidence type="ECO:0000313" key="3">
    <source>
        <dbReference type="Proteomes" id="UP000237347"/>
    </source>
</evidence>
<keyword evidence="3" id="KW-1185">Reference proteome</keyword>
<dbReference type="Proteomes" id="UP000237347">
    <property type="component" value="Unassembled WGS sequence"/>
</dbReference>
<dbReference type="Gramene" id="rna-CFP56_75798">
    <property type="protein sequence ID" value="cds-POE73754.1"/>
    <property type="gene ID" value="gene-CFP56_75798"/>
</dbReference>
<dbReference type="Pfam" id="PF03168">
    <property type="entry name" value="LEA_2"/>
    <property type="match status" value="1"/>
</dbReference>
<dbReference type="InterPro" id="IPR004864">
    <property type="entry name" value="LEA_2"/>
</dbReference>
<feature type="domain" description="Late embryogenesis abundant protein LEA-2 subgroup" evidence="1">
    <location>
        <begin position="44"/>
        <end position="141"/>
    </location>
</feature>
<dbReference type="AlphaFoldDB" id="A0AAW0JKJ9"/>
<evidence type="ECO:0000313" key="2">
    <source>
        <dbReference type="EMBL" id="KAK7826646.1"/>
    </source>
</evidence>
<dbReference type="PANTHER" id="PTHR31852">
    <property type="entry name" value="LATE EMBRYOGENESIS ABUNDANT (LEA) HYDROXYPROLINE-RICH GLYCOPROTEIN FAMILY"/>
    <property type="match status" value="1"/>
</dbReference>
<dbReference type="EMBL" id="PKMF04000541">
    <property type="protein sequence ID" value="KAK7826646.1"/>
    <property type="molecule type" value="Genomic_DNA"/>
</dbReference>
<comment type="caution">
    <text evidence="2">The sequence shown here is derived from an EMBL/GenBank/DDBJ whole genome shotgun (WGS) entry which is preliminary data.</text>
</comment>
<accession>A0AAW0JKJ9</accession>
<gene>
    <name evidence="2" type="ORF">CFP56_032026</name>
</gene>
<proteinExistence type="predicted"/>
<protein>
    <recommendedName>
        <fullName evidence="1">Late embryogenesis abundant protein LEA-2 subgroup domain-containing protein</fullName>
    </recommendedName>
</protein>
<sequence>MVILYFTILKPKNPEITSQPVVLEHFELMVLPAIKLNVSLRIVVTVNNRNYGGFEYQNSTAYVTYRGDVVAEVPLQADTIPARREHNISTTVIVLADKLLTNPKILDDFKWGLGTLNFTSATTLHGKAIILKVFKKKATSDCTCDTSLFLGNISSHFDCKSSLKF</sequence>
<organism evidence="2 3">
    <name type="scientific">Quercus suber</name>
    <name type="common">Cork oak</name>
    <dbReference type="NCBI Taxonomy" id="58331"/>
    <lineage>
        <taxon>Eukaryota</taxon>
        <taxon>Viridiplantae</taxon>
        <taxon>Streptophyta</taxon>
        <taxon>Embryophyta</taxon>
        <taxon>Tracheophyta</taxon>
        <taxon>Spermatophyta</taxon>
        <taxon>Magnoliopsida</taxon>
        <taxon>eudicotyledons</taxon>
        <taxon>Gunneridae</taxon>
        <taxon>Pentapetalae</taxon>
        <taxon>rosids</taxon>
        <taxon>fabids</taxon>
        <taxon>Fagales</taxon>
        <taxon>Fagaceae</taxon>
        <taxon>Quercus</taxon>
    </lineage>
</organism>
<name>A0AAW0JKJ9_QUESU</name>